<dbReference type="EMBL" id="LN483116">
    <property type="protein sequence ID" value="CDZ96194.1"/>
    <property type="molecule type" value="Genomic_DNA"/>
</dbReference>
<dbReference type="PANTHER" id="PTHR47180:SF1">
    <property type="entry name" value="ADP-RIBOSYLATION FACTOR-BINDING PROTEIN GGA1-RELATED"/>
    <property type="match status" value="1"/>
</dbReference>
<feature type="region of interest" description="Disordered" evidence="6">
    <location>
        <begin position="482"/>
        <end position="514"/>
    </location>
</feature>
<name>A0A0F7SG43_PHARH</name>
<proteinExistence type="predicted"/>
<accession>A0A0F7SG43</accession>
<feature type="domain" description="GAT" evidence="8">
    <location>
        <begin position="187"/>
        <end position="316"/>
    </location>
</feature>
<feature type="region of interest" description="Disordered" evidence="6">
    <location>
        <begin position="421"/>
        <end position="461"/>
    </location>
</feature>
<dbReference type="SUPFAM" id="SSF48464">
    <property type="entry name" value="ENTH/VHS domain"/>
    <property type="match status" value="1"/>
</dbReference>
<evidence type="ECO:0000259" key="8">
    <source>
        <dbReference type="PROSITE" id="PS50909"/>
    </source>
</evidence>
<feature type="compositionally biased region" description="Polar residues" evidence="6">
    <location>
        <begin position="164"/>
        <end position="178"/>
    </location>
</feature>
<evidence type="ECO:0000256" key="1">
    <source>
        <dbReference type="ARBA" id="ARBA00004601"/>
    </source>
</evidence>
<keyword evidence="4" id="KW-0333">Golgi apparatus</keyword>
<dbReference type="InterPro" id="IPR004152">
    <property type="entry name" value="GAT_dom"/>
</dbReference>
<feature type="compositionally biased region" description="Basic and acidic residues" evidence="6">
    <location>
        <begin position="504"/>
        <end position="514"/>
    </location>
</feature>
<evidence type="ECO:0000256" key="3">
    <source>
        <dbReference type="ARBA" id="ARBA00022927"/>
    </source>
</evidence>
<dbReference type="PANTHER" id="PTHR47180">
    <property type="entry name" value="ADP-RIBOSYLATION FACTOR-BINDING PROTEIN GGA1-RELATED"/>
    <property type="match status" value="1"/>
</dbReference>
<dbReference type="Gene3D" id="1.20.58.160">
    <property type="match status" value="1"/>
</dbReference>
<evidence type="ECO:0000256" key="5">
    <source>
        <dbReference type="ARBA" id="ARBA00053552"/>
    </source>
</evidence>
<sequence length="514" mass="55291">MYAPRGPSTWGSVSPVQSLVERACEPSLQEPAYTLNLELADYIDEKKANTPREAAVEVVRMVNHRNPHVSVLALHLLDTLVKNCGYPFQLQVGTKEFLNELVRKFPERPPVYPPYTMQKTLELIHEWKNTICVTAKWKEDLVHIRDMHRLLSYKGYRFKDSRANSTSITSQETENLKSPQELEEEDRQMKSAKLQELIRRGKPKDLLAAQELMKDLSGFEPEKAPDYRSQTAKELDKVQAKAILLNDMLNSANENERIGLEGDAYQQVALVCMQARPKIQKWIGEVSEDEPDSMDRLLLINDLINGVIERYEACRKGDWSKGRNIAVSTFTAPPAPEPSLISFDAFADDPPSESFVSSSAALASTSPASVATSTAAPSPPPSFSGLPLDLFSAPAAPSLNLGGSTSGPVNSKFLAGADLTQSQSQAQGTSQMGWGMSSAPAGGSSQFSSGNGGGGGGGISLNIGPGGSSGFWSSNGLANGQYGVGVSPGASPGTGSNAGTQGVTKKDPFEDLLL</sequence>
<keyword evidence="2" id="KW-0813">Transport</keyword>
<dbReference type="FunFam" id="1.20.58.160:FF:000005">
    <property type="entry name" value="Unplaced genomic scaffold supercont1.2, whole genome shotgun sequence"/>
    <property type="match status" value="1"/>
</dbReference>
<feature type="region of interest" description="Disordered" evidence="6">
    <location>
        <begin position="164"/>
        <end position="189"/>
    </location>
</feature>
<dbReference type="PROSITE" id="PS50909">
    <property type="entry name" value="GAT"/>
    <property type="match status" value="1"/>
</dbReference>
<feature type="domain" description="VHS" evidence="7">
    <location>
        <begin position="23"/>
        <end position="159"/>
    </location>
</feature>
<evidence type="ECO:0000256" key="4">
    <source>
        <dbReference type="ARBA" id="ARBA00023034"/>
    </source>
</evidence>
<evidence type="ECO:0000256" key="2">
    <source>
        <dbReference type="ARBA" id="ARBA00022448"/>
    </source>
</evidence>
<dbReference type="GO" id="GO:0043328">
    <property type="term" value="P:protein transport to vacuole involved in ubiquitin-dependent protein catabolic process via the multivesicular body sorting pathway"/>
    <property type="evidence" value="ECO:0007669"/>
    <property type="project" value="TreeGrafter"/>
</dbReference>
<dbReference type="Gene3D" id="1.25.40.90">
    <property type="match status" value="1"/>
</dbReference>
<evidence type="ECO:0000259" key="7">
    <source>
        <dbReference type="PROSITE" id="PS50179"/>
    </source>
</evidence>
<dbReference type="CDD" id="cd14235">
    <property type="entry name" value="GAT_GGA_fungi"/>
    <property type="match status" value="1"/>
</dbReference>
<comment type="function">
    <text evidence="5">May play a role in the regulation of membrane traffic through the trans-Golgi network.</text>
</comment>
<organism evidence="9">
    <name type="scientific">Phaffia rhodozyma</name>
    <name type="common">Yeast</name>
    <name type="synonym">Xanthophyllomyces dendrorhous</name>
    <dbReference type="NCBI Taxonomy" id="264483"/>
    <lineage>
        <taxon>Eukaryota</taxon>
        <taxon>Fungi</taxon>
        <taxon>Dikarya</taxon>
        <taxon>Basidiomycota</taxon>
        <taxon>Agaricomycotina</taxon>
        <taxon>Tremellomycetes</taxon>
        <taxon>Cystofilobasidiales</taxon>
        <taxon>Mrakiaceae</taxon>
        <taxon>Phaffia</taxon>
    </lineage>
</organism>
<evidence type="ECO:0000313" key="9">
    <source>
        <dbReference type="EMBL" id="CDZ96194.1"/>
    </source>
</evidence>
<dbReference type="InterPro" id="IPR008942">
    <property type="entry name" value="ENTH_VHS"/>
</dbReference>
<dbReference type="FunFam" id="1.25.40.90:FF:000008">
    <property type="entry name" value="VHS domain protein"/>
    <property type="match status" value="1"/>
</dbReference>
<dbReference type="Pfam" id="PF03127">
    <property type="entry name" value="GAT"/>
    <property type="match status" value="1"/>
</dbReference>
<dbReference type="SUPFAM" id="SSF89009">
    <property type="entry name" value="GAT-like domain"/>
    <property type="match status" value="1"/>
</dbReference>
<dbReference type="AlphaFoldDB" id="A0A0F7SG43"/>
<dbReference type="GO" id="GO:0006896">
    <property type="term" value="P:Golgi to vacuole transport"/>
    <property type="evidence" value="ECO:0007669"/>
    <property type="project" value="UniProtKB-ARBA"/>
</dbReference>
<reference evidence="9" key="1">
    <citation type="submission" date="2014-08" db="EMBL/GenBank/DDBJ databases">
        <authorList>
            <person name="Sharma Rahul"/>
            <person name="Thines Marco"/>
        </authorList>
    </citation>
    <scope>NUCLEOTIDE SEQUENCE</scope>
</reference>
<dbReference type="GO" id="GO:0035091">
    <property type="term" value="F:phosphatidylinositol binding"/>
    <property type="evidence" value="ECO:0007669"/>
    <property type="project" value="InterPro"/>
</dbReference>
<dbReference type="PROSITE" id="PS50179">
    <property type="entry name" value="VHS"/>
    <property type="match status" value="1"/>
</dbReference>
<comment type="subcellular location">
    <subcellularLocation>
        <location evidence="1">Golgi apparatus</location>
        <location evidence="1">trans-Golgi network</location>
    </subcellularLocation>
</comment>
<dbReference type="Pfam" id="PF00790">
    <property type="entry name" value="VHS"/>
    <property type="match status" value="1"/>
</dbReference>
<dbReference type="InterPro" id="IPR038425">
    <property type="entry name" value="GAT_sf"/>
</dbReference>
<dbReference type="GO" id="GO:0005802">
    <property type="term" value="C:trans-Golgi network"/>
    <property type="evidence" value="ECO:0007669"/>
    <property type="project" value="TreeGrafter"/>
</dbReference>
<feature type="compositionally biased region" description="Gly residues" evidence="6">
    <location>
        <begin position="450"/>
        <end position="461"/>
    </location>
</feature>
<feature type="compositionally biased region" description="Polar residues" evidence="6">
    <location>
        <begin position="493"/>
        <end position="503"/>
    </location>
</feature>
<dbReference type="GO" id="GO:0005829">
    <property type="term" value="C:cytosol"/>
    <property type="evidence" value="ECO:0007669"/>
    <property type="project" value="GOC"/>
</dbReference>
<protein>
    <submittedName>
        <fullName evidence="9">Cytosolic sorting protein GGA2/TOM1</fullName>
    </submittedName>
</protein>
<feature type="compositionally biased region" description="Low complexity" evidence="6">
    <location>
        <begin position="421"/>
        <end position="431"/>
    </location>
</feature>
<dbReference type="CDD" id="cd16998">
    <property type="entry name" value="VHS_GGA_fungi"/>
    <property type="match status" value="1"/>
</dbReference>
<dbReference type="InterPro" id="IPR002014">
    <property type="entry name" value="VHS_dom"/>
</dbReference>
<dbReference type="SMART" id="SM00288">
    <property type="entry name" value="VHS"/>
    <property type="match status" value="1"/>
</dbReference>
<dbReference type="GO" id="GO:0043130">
    <property type="term" value="F:ubiquitin binding"/>
    <property type="evidence" value="ECO:0007669"/>
    <property type="project" value="InterPro"/>
</dbReference>
<evidence type="ECO:0000256" key="6">
    <source>
        <dbReference type="SAM" id="MobiDB-lite"/>
    </source>
</evidence>
<keyword evidence="3" id="KW-0653">Protein transport</keyword>
<dbReference type="GO" id="GO:0006895">
    <property type="term" value="P:Golgi to endosome transport"/>
    <property type="evidence" value="ECO:0007669"/>
    <property type="project" value="TreeGrafter"/>
</dbReference>
<dbReference type="InterPro" id="IPR052653">
    <property type="entry name" value="ARF-binding"/>
</dbReference>